<dbReference type="NCBIfam" id="TIGR02022">
    <property type="entry name" value="hutF"/>
    <property type="match status" value="1"/>
</dbReference>
<dbReference type="InterPro" id="IPR011059">
    <property type="entry name" value="Metal-dep_hydrolase_composite"/>
</dbReference>
<evidence type="ECO:0000256" key="3">
    <source>
        <dbReference type="ARBA" id="ARBA00022801"/>
    </source>
</evidence>
<dbReference type="GO" id="GO:0019239">
    <property type="term" value="F:deaminase activity"/>
    <property type="evidence" value="ECO:0007669"/>
    <property type="project" value="TreeGrafter"/>
</dbReference>
<dbReference type="Gene3D" id="2.30.40.10">
    <property type="entry name" value="Urease, subunit C, domain 1"/>
    <property type="match status" value="1"/>
</dbReference>
<comment type="caution">
    <text evidence="7">The sequence shown here is derived from an EMBL/GenBank/DDBJ whole genome shotgun (WGS) entry which is preliminary data.</text>
</comment>
<dbReference type="InterPro" id="IPR006680">
    <property type="entry name" value="Amidohydro-rel"/>
</dbReference>
<organism evidence="7 8">
    <name type="scientific">Rubellimicrobium roseum</name>
    <dbReference type="NCBI Taxonomy" id="687525"/>
    <lineage>
        <taxon>Bacteria</taxon>
        <taxon>Pseudomonadati</taxon>
        <taxon>Pseudomonadota</taxon>
        <taxon>Alphaproteobacteria</taxon>
        <taxon>Rhodobacterales</taxon>
        <taxon>Roseobacteraceae</taxon>
        <taxon>Rubellimicrobium</taxon>
    </lineage>
</organism>
<keyword evidence="4" id="KW-0862">Zinc</keyword>
<feature type="domain" description="Formimidoylglutamate deiminase N-terminal" evidence="6">
    <location>
        <begin position="1"/>
        <end position="40"/>
    </location>
</feature>
<dbReference type="SUPFAM" id="SSF51556">
    <property type="entry name" value="Metallo-dependent hydrolases"/>
    <property type="match status" value="1"/>
</dbReference>
<proteinExistence type="predicted"/>
<dbReference type="RefSeq" id="WP_139082345.1">
    <property type="nucleotide sequence ID" value="NZ_VDFV01000022.1"/>
</dbReference>
<dbReference type="GO" id="GO:0005829">
    <property type="term" value="C:cytosol"/>
    <property type="evidence" value="ECO:0007669"/>
    <property type="project" value="TreeGrafter"/>
</dbReference>
<evidence type="ECO:0000259" key="6">
    <source>
        <dbReference type="Pfam" id="PF22429"/>
    </source>
</evidence>
<dbReference type="Proteomes" id="UP000305709">
    <property type="component" value="Unassembled WGS sequence"/>
</dbReference>
<dbReference type="InterPro" id="IPR032466">
    <property type="entry name" value="Metal_Hydrolase"/>
</dbReference>
<dbReference type="InterPro" id="IPR010252">
    <property type="entry name" value="HutF"/>
</dbReference>
<evidence type="ECO:0000259" key="5">
    <source>
        <dbReference type="Pfam" id="PF01979"/>
    </source>
</evidence>
<dbReference type="PANTHER" id="PTHR11271">
    <property type="entry name" value="GUANINE DEAMINASE"/>
    <property type="match status" value="1"/>
</dbReference>
<dbReference type="GO" id="GO:0046872">
    <property type="term" value="F:metal ion binding"/>
    <property type="evidence" value="ECO:0007669"/>
    <property type="project" value="UniProtKB-KW"/>
</dbReference>
<comment type="cofactor">
    <cofactor evidence="1">
        <name>Zn(2+)</name>
        <dbReference type="ChEBI" id="CHEBI:29105"/>
    </cofactor>
</comment>
<gene>
    <name evidence="7" type="ORF">FHG71_14165</name>
</gene>
<dbReference type="InterPro" id="IPR055156">
    <property type="entry name" value="HutF-like_N"/>
</dbReference>
<evidence type="ECO:0000256" key="1">
    <source>
        <dbReference type="ARBA" id="ARBA00001947"/>
    </source>
</evidence>
<dbReference type="GO" id="GO:0050416">
    <property type="term" value="F:formimidoylglutamate deiminase activity"/>
    <property type="evidence" value="ECO:0007669"/>
    <property type="project" value="UniProtKB-EC"/>
</dbReference>
<dbReference type="Pfam" id="PF01979">
    <property type="entry name" value="Amidohydro_1"/>
    <property type="match status" value="1"/>
</dbReference>
<dbReference type="NCBIfam" id="NF006684">
    <property type="entry name" value="PRK09229.1-5"/>
    <property type="match status" value="1"/>
</dbReference>
<dbReference type="PANTHER" id="PTHR11271:SF48">
    <property type="entry name" value="AMIDOHYDROLASE-RELATED DOMAIN-CONTAINING PROTEIN"/>
    <property type="match status" value="1"/>
</dbReference>
<evidence type="ECO:0000256" key="4">
    <source>
        <dbReference type="ARBA" id="ARBA00022833"/>
    </source>
</evidence>
<protein>
    <submittedName>
        <fullName evidence="7">Formimidoylglutamate deiminase</fullName>
        <ecNumber evidence="7">3.5.3.13</ecNumber>
    </submittedName>
</protein>
<evidence type="ECO:0000313" key="7">
    <source>
        <dbReference type="EMBL" id="TNC69146.1"/>
    </source>
</evidence>
<feature type="domain" description="Amidohydrolase-related" evidence="5">
    <location>
        <begin position="44"/>
        <end position="421"/>
    </location>
</feature>
<name>A0A5C4N8Q0_9RHOB</name>
<dbReference type="AlphaFoldDB" id="A0A5C4N8Q0"/>
<dbReference type="Gene3D" id="3.20.20.140">
    <property type="entry name" value="Metal-dependent hydrolases"/>
    <property type="match status" value="1"/>
</dbReference>
<reference evidence="7 8" key="1">
    <citation type="submission" date="2019-06" db="EMBL/GenBank/DDBJ databases">
        <authorList>
            <person name="Jiang L."/>
        </authorList>
    </citation>
    <scope>NUCLEOTIDE SEQUENCE [LARGE SCALE GENOMIC DNA]</scope>
    <source>
        <strain evidence="7 8">YIM 48858</strain>
    </source>
</reference>
<keyword evidence="8" id="KW-1185">Reference proteome</keyword>
<sequence length="450" mass="48348">MAVIWAERALLPEGWASGVRIEVEDGRIGGVTPGAAPEGERRAILLPAPVNLHSHAFQRAMAGLTERRGTEPDSFWTWRRLMFRFLDRLDPDQVEAIAAFVQMEMLEAGYAGVCEFHYLHHQPDGRPYARLAEMAERIAAAAANSGIGLTLLPVHYQYGGLDRRPLSPGQVRFGTDPAQFLRLIADSAAALRELPDSDLGAAPHSLRAVSLDGLREVLAEGVGPIHMHLAETVEEVAEVRAATGARPVEWLLGNAGVDAGWCLIHCTQMEPRETLALAVTGAVAGVCPLTEANLGDGIFDGVRWLGAGGRIGVGSDSNIRIALAEELRQLETTQRLRDHGRAMLATTELSTGRRVYEAACRGGAQAGGRASGAIAPGLWADLLALDSGHVDLEGLAGDAVLDAWIMAGDDRLVTDVWSAGRHRVQDGRHVARERIEAAYRRAVRGLRGAL</sequence>
<keyword evidence="3 7" id="KW-0378">Hydrolase</keyword>
<dbReference type="InterPro" id="IPR051607">
    <property type="entry name" value="Metallo-dep_hydrolases"/>
</dbReference>
<dbReference type="Pfam" id="PF22429">
    <property type="entry name" value="HutF_N"/>
    <property type="match status" value="1"/>
</dbReference>
<dbReference type="EC" id="3.5.3.13" evidence="7"/>
<evidence type="ECO:0000256" key="2">
    <source>
        <dbReference type="ARBA" id="ARBA00022723"/>
    </source>
</evidence>
<dbReference type="OrthoDB" id="9796020at2"/>
<dbReference type="SUPFAM" id="SSF51338">
    <property type="entry name" value="Composite domain of metallo-dependent hydrolases"/>
    <property type="match status" value="1"/>
</dbReference>
<keyword evidence="2" id="KW-0479">Metal-binding</keyword>
<dbReference type="EMBL" id="VDFV01000022">
    <property type="protein sequence ID" value="TNC69146.1"/>
    <property type="molecule type" value="Genomic_DNA"/>
</dbReference>
<accession>A0A5C4N8Q0</accession>
<evidence type="ECO:0000313" key="8">
    <source>
        <dbReference type="Proteomes" id="UP000305709"/>
    </source>
</evidence>